<protein>
    <recommendedName>
        <fullName evidence="5">Mitochondrial phosphate carrier protein</fullName>
    </recommendedName>
</protein>
<keyword evidence="1" id="KW-0175">Coiled coil</keyword>
<keyword evidence="2" id="KW-0812">Transmembrane</keyword>
<dbReference type="PANTHER" id="PTHR40135">
    <property type="entry name" value="MITOCHONDRIAL PHOSPHATE CARRIER PROTEIN"/>
    <property type="match status" value="1"/>
</dbReference>
<dbReference type="EMBL" id="CAJVPG010000076">
    <property type="protein sequence ID" value="CAG8305823.1"/>
    <property type="molecule type" value="Genomic_DNA"/>
</dbReference>
<evidence type="ECO:0000256" key="2">
    <source>
        <dbReference type="SAM" id="Phobius"/>
    </source>
</evidence>
<evidence type="ECO:0000313" key="4">
    <source>
        <dbReference type="Proteomes" id="UP001152649"/>
    </source>
</evidence>
<evidence type="ECO:0000313" key="3">
    <source>
        <dbReference type="EMBL" id="CAG8305823.1"/>
    </source>
</evidence>
<dbReference type="PANTHER" id="PTHR40135:SF1">
    <property type="entry name" value="MITOCHONDRIAL PHOSPHATE CARRIER PROTEIN"/>
    <property type="match status" value="1"/>
</dbReference>
<reference evidence="3" key="1">
    <citation type="submission" date="2021-07" db="EMBL/GenBank/DDBJ databases">
        <authorList>
            <person name="Branca A.L. A."/>
        </authorList>
    </citation>
    <scope>NUCLEOTIDE SEQUENCE</scope>
</reference>
<sequence>MIITRGFSLTNFVIASSAFCFQVCVLYPWHHKLEDEFKQLKAEHLRLLQEGEENRLKELRNIREYLGLLSTKND</sequence>
<organism evidence="3 4">
    <name type="scientific">Penicillium salamii</name>
    <dbReference type="NCBI Taxonomy" id="1612424"/>
    <lineage>
        <taxon>Eukaryota</taxon>
        <taxon>Fungi</taxon>
        <taxon>Dikarya</taxon>
        <taxon>Ascomycota</taxon>
        <taxon>Pezizomycotina</taxon>
        <taxon>Eurotiomycetes</taxon>
        <taxon>Eurotiomycetidae</taxon>
        <taxon>Eurotiales</taxon>
        <taxon>Aspergillaceae</taxon>
        <taxon>Penicillium</taxon>
    </lineage>
</organism>
<keyword evidence="2" id="KW-0472">Membrane</keyword>
<comment type="caution">
    <text evidence="3">The sequence shown here is derived from an EMBL/GenBank/DDBJ whole genome shotgun (WGS) entry which is preliminary data.</text>
</comment>
<proteinExistence type="predicted"/>
<evidence type="ECO:0008006" key="5">
    <source>
        <dbReference type="Google" id="ProtNLM"/>
    </source>
</evidence>
<feature type="transmembrane region" description="Helical" evidence="2">
    <location>
        <begin position="12"/>
        <end position="30"/>
    </location>
</feature>
<accession>A0A9W4N960</accession>
<dbReference type="AlphaFoldDB" id="A0A9W4N960"/>
<keyword evidence="4" id="KW-1185">Reference proteome</keyword>
<keyword evidence="2" id="KW-1133">Transmembrane helix</keyword>
<dbReference type="OrthoDB" id="9992270at2759"/>
<evidence type="ECO:0000256" key="1">
    <source>
        <dbReference type="SAM" id="Coils"/>
    </source>
</evidence>
<name>A0A9W4N960_9EURO</name>
<gene>
    <name evidence="3" type="ORF">PSALAMII_LOCUS1988</name>
</gene>
<feature type="coiled-coil region" evidence="1">
    <location>
        <begin position="30"/>
        <end position="62"/>
    </location>
</feature>
<dbReference type="Proteomes" id="UP001152649">
    <property type="component" value="Unassembled WGS sequence"/>
</dbReference>